<dbReference type="GO" id="GO:0005634">
    <property type="term" value="C:nucleus"/>
    <property type="evidence" value="ECO:0007669"/>
    <property type="project" value="TreeGrafter"/>
</dbReference>
<keyword evidence="2 4" id="KW-0863">Zinc-finger</keyword>
<feature type="compositionally biased region" description="Polar residues" evidence="5">
    <location>
        <begin position="69"/>
        <end position="95"/>
    </location>
</feature>
<feature type="compositionally biased region" description="Polar residues" evidence="5">
    <location>
        <begin position="209"/>
        <end position="233"/>
    </location>
</feature>
<dbReference type="AlphaFoldDB" id="A0AAF0DJ05"/>
<evidence type="ECO:0000256" key="3">
    <source>
        <dbReference type="ARBA" id="ARBA00022833"/>
    </source>
</evidence>
<dbReference type="InterPro" id="IPR000571">
    <property type="entry name" value="Znf_CCCH"/>
</dbReference>
<dbReference type="GO" id="GO:0000492">
    <property type="term" value="P:box C/D snoRNP assembly"/>
    <property type="evidence" value="ECO:0007669"/>
    <property type="project" value="TreeGrafter"/>
</dbReference>
<feature type="domain" description="C3H1-type" evidence="6">
    <location>
        <begin position="608"/>
        <end position="636"/>
    </location>
</feature>
<evidence type="ECO:0000313" key="7">
    <source>
        <dbReference type="EMBL" id="WEW58477.1"/>
    </source>
</evidence>
<dbReference type="SMART" id="SM00356">
    <property type="entry name" value="ZnF_C3H1"/>
    <property type="match status" value="1"/>
</dbReference>
<feature type="compositionally biased region" description="Pro residues" evidence="5">
    <location>
        <begin position="8"/>
        <end position="18"/>
    </location>
</feature>
<sequence>MSRGGFSFPPPPPPPPPSTTSINTFQNAHSQSSRGRGGRSAGTHHRGRGRGTGHASRGGYMNGAPAANYTPTQNYPYQTVNNPPSEYNMPGSQRPTVYPVTAYRHAHTASQFPSPQTPYGSPASSPYPPQHQPRHPPHSPTGYPSQLRASPLMPPPPRNASHGSPPMMSPPLRWGFDHPGSSGPYPPQQNYPTVPHQLPRQGHDHQGGYRQQRNFNTYNGFGAYSSSDRPQNRMNKRPHSTAFSSKPGDIRPTAPLPVPSFGNPLPSKPPTAVEATRRPKKKRRKYNQLGLTPKTEEHESSEEEDDADEESKLALQIADNELKVTYRGRTAKLQSAAEIAAWIEERRKRYPTIARIEERKKELEQRKATREARRAEQEELKRQKEPNAKKEREKSKEKTSADHKLDPADAAEKAKLKAEKLRKKLMKEERRVAKAEAAAQKARQAVEALTSHTNGATEVPKLSSNAFSVAGDGQMGNCPESQHISSTSASAILLEKGSREPNNDVNEESTVTEVPIVPDAMGLGITEGSHRVNGRHQAGDQVKMGEGANDTDDDGLSAATSSLDTSDLSDETSSSGSDSSSDDSDDDSAPEQMTSKRERPDRVLPPPRKSKQSCHEFLKTGKCRRGEHCRYMHKMPQQGGRGRLRDKGGGNEQQRRSLFQTLIEQQREDENQRVMQAISWLGERGILDEPAQAKTA</sequence>
<keyword evidence="8" id="KW-1185">Reference proteome</keyword>
<dbReference type="PROSITE" id="PS50103">
    <property type="entry name" value="ZF_C3H1"/>
    <property type="match status" value="1"/>
</dbReference>
<dbReference type="PANTHER" id="PTHR13309">
    <property type="entry name" value="NUCLEAR FRAGILE X MENTAL RETARDATION PROTEIN INTERACTING PROTEIN 1"/>
    <property type="match status" value="1"/>
</dbReference>
<evidence type="ECO:0000256" key="2">
    <source>
        <dbReference type="ARBA" id="ARBA00022771"/>
    </source>
</evidence>
<feature type="region of interest" description="Disordered" evidence="5">
    <location>
        <begin position="468"/>
        <end position="656"/>
    </location>
</feature>
<dbReference type="Gene3D" id="4.10.1000.10">
    <property type="entry name" value="Zinc finger, CCCH-type"/>
    <property type="match status" value="1"/>
</dbReference>
<feature type="region of interest" description="Disordered" evidence="5">
    <location>
        <begin position="1"/>
        <end position="314"/>
    </location>
</feature>
<evidence type="ECO:0000256" key="5">
    <source>
        <dbReference type="SAM" id="MobiDB-lite"/>
    </source>
</evidence>
<dbReference type="Pfam" id="PF10453">
    <property type="entry name" value="NUFIP1"/>
    <property type="match status" value="1"/>
</dbReference>
<proteinExistence type="predicted"/>
<feature type="compositionally biased region" description="Polar residues" evidence="5">
    <location>
        <begin position="19"/>
        <end position="31"/>
    </location>
</feature>
<feature type="compositionally biased region" description="Low complexity" evidence="5">
    <location>
        <begin position="556"/>
        <end position="579"/>
    </location>
</feature>
<keyword evidence="3 4" id="KW-0862">Zinc</keyword>
<dbReference type="InterPro" id="IPR039136">
    <property type="entry name" value="NUFIP1-like"/>
</dbReference>
<keyword evidence="1 4" id="KW-0479">Metal-binding</keyword>
<feature type="compositionally biased region" description="Basic and acidic residues" evidence="5">
    <location>
        <begin position="355"/>
        <end position="415"/>
    </location>
</feature>
<evidence type="ECO:0000256" key="1">
    <source>
        <dbReference type="ARBA" id="ARBA00022723"/>
    </source>
</evidence>
<name>A0AAF0DJ05_9EURO</name>
<feature type="compositionally biased region" description="Basic residues" evidence="5">
    <location>
        <begin position="42"/>
        <end position="51"/>
    </location>
</feature>
<feature type="zinc finger region" description="C3H1-type" evidence="4">
    <location>
        <begin position="608"/>
        <end position="636"/>
    </location>
</feature>
<gene>
    <name evidence="7" type="ORF">PRK78_003945</name>
</gene>
<dbReference type="GO" id="GO:0003723">
    <property type="term" value="F:RNA binding"/>
    <property type="evidence" value="ECO:0007669"/>
    <property type="project" value="InterPro"/>
</dbReference>
<accession>A0AAF0DJ05</accession>
<organism evidence="7 8">
    <name type="scientific">Emydomyces testavorans</name>
    <dbReference type="NCBI Taxonomy" id="2070801"/>
    <lineage>
        <taxon>Eukaryota</taxon>
        <taxon>Fungi</taxon>
        <taxon>Dikarya</taxon>
        <taxon>Ascomycota</taxon>
        <taxon>Pezizomycotina</taxon>
        <taxon>Eurotiomycetes</taxon>
        <taxon>Eurotiomycetidae</taxon>
        <taxon>Onygenales</taxon>
        <taxon>Nannizziopsiaceae</taxon>
        <taxon>Emydomyces</taxon>
    </lineage>
</organism>
<evidence type="ECO:0000259" key="6">
    <source>
        <dbReference type="PROSITE" id="PS50103"/>
    </source>
</evidence>
<dbReference type="GO" id="GO:0008270">
    <property type="term" value="F:zinc ion binding"/>
    <property type="evidence" value="ECO:0007669"/>
    <property type="project" value="UniProtKB-KW"/>
</dbReference>
<dbReference type="Proteomes" id="UP001219355">
    <property type="component" value="Chromosome 2"/>
</dbReference>
<feature type="region of interest" description="Disordered" evidence="5">
    <location>
        <begin position="350"/>
        <end position="415"/>
    </location>
</feature>
<dbReference type="SUPFAM" id="SSF90229">
    <property type="entry name" value="CCCH zinc finger"/>
    <property type="match status" value="1"/>
</dbReference>
<protein>
    <recommendedName>
        <fullName evidence="6">C3H1-type domain-containing protein</fullName>
    </recommendedName>
</protein>
<dbReference type="InterPro" id="IPR019496">
    <property type="entry name" value="NUFIP1_cons_dom"/>
</dbReference>
<reference evidence="7" key="1">
    <citation type="submission" date="2023-03" db="EMBL/GenBank/DDBJ databases">
        <title>Emydomyces testavorans Genome Sequence.</title>
        <authorList>
            <person name="Hoyer L."/>
        </authorList>
    </citation>
    <scope>NUCLEOTIDE SEQUENCE</scope>
    <source>
        <strain evidence="7">16-2883</strain>
    </source>
</reference>
<feature type="compositionally biased region" description="Basic and acidic residues" evidence="5">
    <location>
        <begin position="613"/>
        <end position="630"/>
    </location>
</feature>
<evidence type="ECO:0000256" key="4">
    <source>
        <dbReference type="PROSITE-ProRule" id="PRU00723"/>
    </source>
</evidence>
<dbReference type="Pfam" id="PF00642">
    <property type="entry name" value="zf-CCCH"/>
    <property type="match status" value="1"/>
</dbReference>
<dbReference type="PANTHER" id="PTHR13309:SF0">
    <property type="entry name" value="FMR1-INTERACTING PROTEIN NUFIP1"/>
    <property type="match status" value="1"/>
</dbReference>
<feature type="compositionally biased region" description="Acidic residues" evidence="5">
    <location>
        <begin position="299"/>
        <end position="309"/>
    </location>
</feature>
<dbReference type="InterPro" id="IPR036855">
    <property type="entry name" value="Znf_CCCH_sf"/>
</dbReference>
<feature type="compositionally biased region" description="Acidic residues" evidence="5">
    <location>
        <begin position="580"/>
        <end position="589"/>
    </location>
</feature>
<feature type="compositionally biased region" description="Polar residues" evidence="5">
    <location>
        <begin position="479"/>
        <end position="490"/>
    </location>
</feature>
<evidence type="ECO:0000313" key="8">
    <source>
        <dbReference type="Proteomes" id="UP001219355"/>
    </source>
</evidence>
<dbReference type="EMBL" id="CP120628">
    <property type="protein sequence ID" value="WEW58477.1"/>
    <property type="molecule type" value="Genomic_DNA"/>
</dbReference>
<feature type="compositionally biased region" description="Basic and acidic residues" evidence="5">
    <location>
        <begin position="643"/>
        <end position="655"/>
    </location>
</feature>